<evidence type="ECO:0000313" key="4">
    <source>
        <dbReference type="WBParaSite" id="NBR_0001510201-mRNA-1"/>
    </source>
</evidence>
<dbReference type="InterPro" id="IPR035892">
    <property type="entry name" value="C2_domain_sf"/>
</dbReference>
<dbReference type="EMBL" id="UYSL01021601">
    <property type="protein sequence ID" value="VDL78697.1"/>
    <property type="molecule type" value="Genomic_DNA"/>
</dbReference>
<dbReference type="InterPro" id="IPR000008">
    <property type="entry name" value="C2_dom"/>
</dbReference>
<feature type="domain" description="C2" evidence="1">
    <location>
        <begin position="9"/>
        <end position="62"/>
    </location>
</feature>
<reference evidence="2 3" key="2">
    <citation type="submission" date="2018-11" db="EMBL/GenBank/DDBJ databases">
        <authorList>
            <consortium name="Pathogen Informatics"/>
        </authorList>
    </citation>
    <scope>NUCLEOTIDE SEQUENCE [LARGE SCALE GENOMIC DNA]</scope>
</reference>
<protein>
    <submittedName>
        <fullName evidence="4">C2 domain-containing protein</fullName>
    </submittedName>
</protein>
<evidence type="ECO:0000313" key="3">
    <source>
        <dbReference type="Proteomes" id="UP000271162"/>
    </source>
</evidence>
<proteinExistence type="predicted"/>
<keyword evidence="3" id="KW-1185">Reference proteome</keyword>
<dbReference type="Gene3D" id="2.60.40.150">
    <property type="entry name" value="C2 domain"/>
    <property type="match status" value="1"/>
</dbReference>
<dbReference type="AlphaFoldDB" id="A0A0N4YEH9"/>
<organism evidence="4">
    <name type="scientific">Nippostrongylus brasiliensis</name>
    <name type="common">Rat hookworm</name>
    <dbReference type="NCBI Taxonomy" id="27835"/>
    <lineage>
        <taxon>Eukaryota</taxon>
        <taxon>Metazoa</taxon>
        <taxon>Ecdysozoa</taxon>
        <taxon>Nematoda</taxon>
        <taxon>Chromadorea</taxon>
        <taxon>Rhabditida</taxon>
        <taxon>Rhabditina</taxon>
        <taxon>Rhabditomorpha</taxon>
        <taxon>Strongyloidea</taxon>
        <taxon>Heligmosomidae</taxon>
        <taxon>Nippostrongylus</taxon>
    </lineage>
</organism>
<dbReference type="WBParaSite" id="NBR_0001510201-mRNA-1">
    <property type="protein sequence ID" value="NBR_0001510201-mRNA-1"/>
    <property type="gene ID" value="NBR_0001510201"/>
</dbReference>
<accession>A0A0N4YEH9</accession>
<gene>
    <name evidence="2" type="ORF">NBR_LOCUS15103</name>
</gene>
<evidence type="ECO:0000313" key="2">
    <source>
        <dbReference type="EMBL" id="VDL78697.1"/>
    </source>
</evidence>
<feature type="domain" description="C2" evidence="1">
    <location>
        <begin position="101"/>
        <end position="166"/>
    </location>
</feature>
<dbReference type="Proteomes" id="UP000271162">
    <property type="component" value="Unassembled WGS sequence"/>
</dbReference>
<sequence>EKKCRYSDFQFSRITKSEAEQYRFSVSVWHKDLLSQNSLIGETTIPLRNHDWDCTSPVWYRLEARSVGRPSRSMSLDNGNGCDTRSFDVLTVGQRASDRKLYFNEKQMERRRSETQRRDQIENQWNWSTTFPRQNLNDLHLRSLKLKIKQQTGPFGYRTLGQVVLNSYAHRRGRNPLQACSCVCCTTWMKLIDNNTVPIEAELPLTIVNR</sequence>
<dbReference type="Pfam" id="PF00168">
    <property type="entry name" value="C2"/>
    <property type="match status" value="2"/>
</dbReference>
<name>A0A0N4YEH9_NIPBR</name>
<dbReference type="SUPFAM" id="SSF49562">
    <property type="entry name" value="C2 domain (Calcium/lipid-binding domain, CaLB)"/>
    <property type="match status" value="1"/>
</dbReference>
<reference evidence="4" key="1">
    <citation type="submission" date="2017-02" db="UniProtKB">
        <authorList>
            <consortium name="WormBaseParasite"/>
        </authorList>
    </citation>
    <scope>IDENTIFICATION</scope>
</reference>
<evidence type="ECO:0000259" key="1">
    <source>
        <dbReference type="Pfam" id="PF00168"/>
    </source>
</evidence>